<reference evidence="2 3" key="1">
    <citation type="submission" date="2019-01" db="EMBL/GenBank/DDBJ databases">
        <title>Nuclear Genome Assembly of the Microalgal Biofuel strain Nannochloropsis salina CCMP1776.</title>
        <authorList>
            <person name="Hovde B."/>
        </authorList>
    </citation>
    <scope>NUCLEOTIDE SEQUENCE [LARGE SCALE GENOMIC DNA]</scope>
    <source>
        <strain evidence="2 3">CCMP1776</strain>
    </source>
</reference>
<dbReference type="EMBL" id="SDOX01000008">
    <property type="protein sequence ID" value="TFJ86433.1"/>
    <property type="molecule type" value="Genomic_DNA"/>
</dbReference>
<protein>
    <submittedName>
        <fullName evidence="2">Uncharacterized protein</fullName>
    </submittedName>
</protein>
<evidence type="ECO:0000313" key="2">
    <source>
        <dbReference type="EMBL" id="TFJ86433.1"/>
    </source>
</evidence>
<accession>A0A4D9D8W6</accession>
<evidence type="ECO:0000313" key="3">
    <source>
        <dbReference type="Proteomes" id="UP000355283"/>
    </source>
</evidence>
<name>A0A4D9D8W6_9STRA</name>
<feature type="region of interest" description="Disordered" evidence="1">
    <location>
        <begin position="28"/>
        <end position="50"/>
    </location>
</feature>
<proteinExistence type="predicted"/>
<comment type="caution">
    <text evidence="2">The sequence shown here is derived from an EMBL/GenBank/DDBJ whole genome shotgun (WGS) entry which is preliminary data.</text>
</comment>
<dbReference type="Proteomes" id="UP000355283">
    <property type="component" value="Unassembled WGS sequence"/>
</dbReference>
<dbReference type="AlphaFoldDB" id="A0A4D9D8W6"/>
<sequence>MKRRLVEALGLVVRRRQDRTRRQVRLQGRFPFTSLPNPPPQEHAHHTGVPEGRCLVERRYPEVVEMPAVCASLQQELHHSRMPLPGRVRERGESVHVLRPDLVPVLYQHLHALLVALHGRDR</sequence>
<evidence type="ECO:0000256" key="1">
    <source>
        <dbReference type="SAM" id="MobiDB-lite"/>
    </source>
</evidence>
<gene>
    <name evidence="2" type="ORF">NSK_002090</name>
</gene>
<organism evidence="2 3">
    <name type="scientific">Nannochloropsis salina CCMP1776</name>
    <dbReference type="NCBI Taxonomy" id="1027361"/>
    <lineage>
        <taxon>Eukaryota</taxon>
        <taxon>Sar</taxon>
        <taxon>Stramenopiles</taxon>
        <taxon>Ochrophyta</taxon>
        <taxon>Eustigmatophyceae</taxon>
        <taxon>Eustigmatales</taxon>
        <taxon>Monodopsidaceae</taxon>
        <taxon>Microchloropsis</taxon>
        <taxon>Microchloropsis salina</taxon>
    </lineage>
</organism>
<keyword evidence="3" id="KW-1185">Reference proteome</keyword>